<evidence type="ECO:0000256" key="6">
    <source>
        <dbReference type="SAM" id="Phobius"/>
    </source>
</evidence>
<organism evidence="7 8">
    <name type="scientific">Podospora fimiseda</name>
    <dbReference type="NCBI Taxonomy" id="252190"/>
    <lineage>
        <taxon>Eukaryota</taxon>
        <taxon>Fungi</taxon>
        <taxon>Dikarya</taxon>
        <taxon>Ascomycota</taxon>
        <taxon>Pezizomycotina</taxon>
        <taxon>Sordariomycetes</taxon>
        <taxon>Sordariomycetidae</taxon>
        <taxon>Sordariales</taxon>
        <taxon>Podosporaceae</taxon>
        <taxon>Podospora</taxon>
    </lineage>
</organism>
<name>A0AAN6YKY0_9PEZI</name>
<evidence type="ECO:0000313" key="7">
    <source>
        <dbReference type="EMBL" id="KAK4220616.1"/>
    </source>
</evidence>
<evidence type="ECO:0000256" key="3">
    <source>
        <dbReference type="ARBA" id="ARBA00022989"/>
    </source>
</evidence>
<gene>
    <name evidence="7" type="ORF">QBC38DRAFT_493865</name>
</gene>
<feature type="region of interest" description="Disordered" evidence="5">
    <location>
        <begin position="123"/>
        <end position="166"/>
    </location>
</feature>
<evidence type="ECO:0000256" key="4">
    <source>
        <dbReference type="ARBA" id="ARBA00023136"/>
    </source>
</evidence>
<evidence type="ECO:0008006" key="9">
    <source>
        <dbReference type="Google" id="ProtNLM"/>
    </source>
</evidence>
<feature type="transmembrane region" description="Helical" evidence="6">
    <location>
        <begin position="171"/>
        <end position="193"/>
    </location>
</feature>
<dbReference type="InterPro" id="IPR051694">
    <property type="entry name" value="Immunoregulatory_rcpt-like"/>
</dbReference>
<feature type="compositionally biased region" description="Polar residues" evidence="5">
    <location>
        <begin position="286"/>
        <end position="302"/>
    </location>
</feature>
<comment type="caution">
    <text evidence="7">The sequence shown here is derived from an EMBL/GenBank/DDBJ whole genome shotgun (WGS) entry which is preliminary data.</text>
</comment>
<dbReference type="GO" id="GO:0016020">
    <property type="term" value="C:membrane"/>
    <property type="evidence" value="ECO:0007669"/>
    <property type="project" value="UniProtKB-SubCell"/>
</dbReference>
<dbReference type="PANTHER" id="PTHR15549:SF33">
    <property type="entry name" value="MEMBRANE PROTEIN WSC4, PUTATIVE (AFU_ORTHOLOGUE AFUA_5G09020)-RELATED"/>
    <property type="match status" value="1"/>
</dbReference>
<feature type="compositionally biased region" description="Low complexity" evidence="5">
    <location>
        <begin position="127"/>
        <end position="155"/>
    </location>
</feature>
<protein>
    <recommendedName>
        <fullName evidence="9">Mid2 domain-containing protein</fullName>
    </recommendedName>
</protein>
<feature type="region of interest" description="Disordered" evidence="5">
    <location>
        <begin position="283"/>
        <end position="345"/>
    </location>
</feature>
<keyword evidence="2 6" id="KW-0812">Transmembrane</keyword>
<sequence>MVASLGASCPSGGSFYICEDSKFPFIGCCTKNPCDTAAGGKCPQEHLRPASFSKDSYENIYPQQCDSTDSKDSKAEWFTCASNNPPFLGCCKTNPCLSGSCPTANLVAARLSSDEKNRQAFLGEAKTSTTSTTSSATETGTSSTVTPSSTSDSNTQAPPAEAEKSGGLPKAAIIGIGVGLGAILLAIVIFFIIKRRRNTRYQGSKEDQISAFVTGGRGAEYKPVSTFSTPEPLHMAPYSAASHLSPYSAPSHLSPYPSPINSPYDPHRETKMRVISQVSEVSQVSDRTTSMYGGYQPSSIGSPNMGELDPNATGGFGGTRFVSELPADEASRGKQKPGQYQELQG</sequence>
<evidence type="ECO:0000313" key="8">
    <source>
        <dbReference type="Proteomes" id="UP001301958"/>
    </source>
</evidence>
<dbReference type="PANTHER" id="PTHR15549">
    <property type="entry name" value="PAIRED IMMUNOGLOBULIN-LIKE TYPE 2 RECEPTOR"/>
    <property type="match status" value="1"/>
</dbReference>
<keyword evidence="3 6" id="KW-1133">Transmembrane helix</keyword>
<evidence type="ECO:0000256" key="2">
    <source>
        <dbReference type="ARBA" id="ARBA00022692"/>
    </source>
</evidence>
<dbReference type="GO" id="GO:0071944">
    <property type="term" value="C:cell periphery"/>
    <property type="evidence" value="ECO:0007669"/>
    <property type="project" value="UniProtKB-ARBA"/>
</dbReference>
<evidence type="ECO:0000256" key="1">
    <source>
        <dbReference type="ARBA" id="ARBA00004167"/>
    </source>
</evidence>
<dbReference type="EMBL" id="MU865687">
    <property type="protein sequence ID" value="KAK4220616.1"/>
    <property type="molecule type" value="Genomic_DNA"/>
</dbReference>
<keyword evidence="8" id="KW-1185">Reference proteome</keyword>
<keyword evidence="4 6" id="KW-0472">Membrane</keyword>
<dbReference type="Proteomes" id="UP001301958">
    <property type="component" value="Unassembled WGS sequence"/>
</dbReference>
<proteinExistence type="predicted"/>
<reference evidence="7" key="2">
    <citation type="submission" date="2023-05" db="EMBL/GenBank/DDBJ databases">
        <authorList>
            <consortium name="Lawrence Berkeley National Laboratory"/>
            <person name="Steindorff A."/>
            <person name="Hensen N."/>
            <person name="Bonometti L."/>
            <person name="Westerberg I."/>
            <person name="Brannstrom I.O."/>
            <person name="Guillou S."/>
            <person name="Cros-Aarteil S."/>
            <person name="Calhoun S."/>
            <person name="Haridas S."/>
            <person name="Kuo A."/>
            <person name="Mondo S."/>
            <person name="Pangilinan J."/>
            <person name="Riley R."/>
            <person name="Labutti K."/>
            <person name="Andreopoulos B."/>
            <person name="Lipzen A."/>
            <person name="Chen C."/>
            <person name="Yanf M."/>
            <person name="Daum C."/>
            <person name="Ng V."/>
            <person name="Clum A."/>
            <person name="Ohm R."/>
            <person name="Martin F."/>
            <person name="Silar P."/>
            <person name="Natvig D."/>
            <person name="Lalanne C."/>
            <person name="Gautier V."/>
            <person name="Ament-Velasquez S.L."/>
            <person name="Kruys A."/>
            <person name="Hutchinson M.I."/>
            <person name="Powell A.J."/>
            <person name="Barry K."/>
            <person name="Miller A.N."/>
            <person name="Grigoriev I.V."/>
            <person name="Debuchy R."/>
            <person name="Gladieux P."/>
            <person name="Thoren M.H."/>
            <person name="Johannesson H."/>
        </authorList>
    </citation>
    <scope>NUCLEOTIDE SEQUENCE</scope>
    <source>
        <strain evidence="7">CBS 990.96</strain>
    </source>
</reference>
<dbReference type="CDD" id="cd21699">
    <property type="entry name" value="JMTM_APP_like"/>
    <property type="match status" value="1"/>
</dbReference>
<comment type="subcellular location">
    <subcellularLocation>
        <location evidence="1">Membrane</location>
        <topology evidence="1">Single-pass membrane protein</topology>
    </subcellularLocation>
</comment>
<accession>A0AAN6YKY0</accession>
<evidence type="ECO:0000256" key="5">
    <source>
        <dbReference type="SAM" id="MobiDB-lite"/>
    </source>
</evidence>
<dbReference type="AlphaFoldDB" id="A0AAN6YKY0"/>
<reference evidence="7" key="1">
    <citation type="journal article" date="2023" name="Mol. Phylogenet. Evol.">
        <title>Genome-scale phylogeny and comparative genomics of the fungal order Sordariales.</title>
        <authorList>
            <person name="Hensen N."/>
            <person name="Bonometti L."/>
            <person name="Westerberg I."/>
            <person name="Brannstrom I.O."/>
            <person name="Guillou S."/>
            <person name="Cros-Aarteil S."/>
            <person name="Calhoun S."/>
            <person name="Haridas S."/>
            <person name="Kuo A."/>
            <person name="Mondo S."/>
            <person name="Pangilinan J."/>
            <person name="Riley R."/>
            <person name="LaButti K."/>
            <person name="Andreopoulos B."/>
            <person name="Lipzen A."/>
            <person name="Chen C."/>
            <person name="Yan M."/>
            <person name="Daum C."/>
            <person name="Ng V."/>
            <person name="Clum A."/>
            <person name="Steindorff A."/>
            <person name="Ohm R.A."/>
            <person name="Martin F."/>
            <person name="Silar P."/>
            <person name="Natvig D.O."/>
            <person name="Lalanne C."/>
            <person name="Gautier V."/>
            <person name="Ament-Velasquez S.L."/>
            <person name="Kruys A."/>
            <person name="Hutchinson M.I."/>
            <person name="Powell A.J."/>
            <person name="Barry K."/>
            <person name="Miller A.N."/>
            <person name="Grigoriev I.V."/>
            <person name="Debuchy R."/>
            <person name="Gladieux P."/>
            <person name="Hiltunen Thoren M."/>
            <person name="Johannesson H."/>
        </authorList>
    </citation>
    <scope>NUCLEOTIDE SEQUENCE</scope>
    <source>
        <strain evidence="7">CBS 990.96</strain>
    </source>
</reference>